<protein>
    <submittedName>
        <fullName evidence="1">Uncharacterized protein</fullName>
    </submittedName>
</protein>
<dbReference type="InterPro" id="IPR011249">
    <property type="entry name" value="Metalloenz_LuxS/M16"/>
</dbReference>
<evidence type="ECO:0000313" key="2">
    <source>
        <dbReference type="Proteomes" id="UP001418222"/>
    </source>
</evidence>
<comment type="caution">
    <text evidence="1">The sequence shown here is derived from an EMBL/GenBank/DDBJ whole genome shotgun (WGS) entry which is preliminary data.</text>
</comment>
<name>A0AAP0B7K7_9ASPA</name>
<dbReference type="AlphaFoldDB" id="A0AAP0B7K7"/>
<dbReference type="PANTHER" id="PTHR11851:SF196">
    <property type="entry name" value="MITOCHONDRIAL-PROCESSING PEPTIDASE SUBUNIT BETA MITOCHONDRIAL"/>
    <property type="match status" value="1"/>
</dbReference>
<dbReference type="EMBL" id="JBBWWQ010000014">
    <property type="protein sequence ID" value="KAK8931265.1"/>
    <property type="molecule type" value="Genomic_DNA"/>
</dbReference>
<proteinExistence type="predicted"/>
<dbReference type="Gene3D" id="3.30.830.10">
    <property type="entry name" value="Metalloenzyme, LuxS/M16 peptidase-like"/>
    <property type="match status" value="1"/>
</dbReference>
<dbReference type="SUPFAM" id="SSF63411">
    <property type="entry name" value="LuxS/MPP-like metallohydrolase"/>
    <property type="match status" value="1"/>
</dbReference>
<gene>
    <name evidence="1" type="ORF">KSP39_PZI016107</name>
</gene>
<dbReference type="Proteomes" id="UP001418222">
    <property type="component" value="Unassembled WGS sequence"/>
</dbReference>
<dbReference type="PANTHER" id="PTHR11851">
    <property type="entry name" value="METALLOPROTEASE"/>
    <property type="match status" value="1"/>
</dbReference>
<evidence type="ECO:0000313" key="1">
    <source>
        <dbReference type="EMBL" id="KAK8931265.1"/>
    </source>
</evidence>
<accession>A0AAP0B7K7</accession>
<dbReference type="GO" id="GO:0046872">
    <property type="term" value="F:metal ion binding"/>
    <property type="evidence" value="ECO:0007669"/>
    <property type="project" value="InterPro"/>
</dbReference>
<keyword evidence="2" id="KW-1185">Reference proteome</keyword>
<dbReference type="GO" id="GO:0005739">
    <property type="term" value="C:mitochondrion"/>
    <property type="evidence" value="ECO:0007669"/>
    <property type="project" value="TreeGrafter"/>
</dbReference>
<organism evidence="1 2">
    <name type="scientific">Platanthera zijinensis</name>
    <dbReference type="NCBI Taxonomy" id="2320716"/>
    <lineage>
        <taxon>Eukaryota</taxon>
        <taxon>Viridiplantae</taxon>
        <taxon>Streptophyta</taxon>
        <taxon>Embryophyta</taxon>
        <taxon>Tracheophyta</taxon>
        <taxon>Spermatophyta</taxon>
        <taxon>Magnoliopsida</taxon>
        <taxon>Liliopsida</taxon>
        <taxon>Asparagales</taxon>
        <taxon>Orchidaceae</taxon>
        <taxon>Orchidoideae</taxon>
        <taxon>Orchideae</taxon>
        <taxon>Orchidinae</taxon>
        <taxon>Platanthera</taxon>
    </lineage>
</organism>
<dbReference type="InterPro" id="IPR050361">
    <property type="entry name" value="MPP/UQCRC_Complex"/>
</dbReference>
<sequence length="134" mass="14708">MIQILRSALARRVSTEGLAESVMALNTNYCNTRLFGVYCTATDVYSFVKNGQMAECNSKLAIALSFIEECFLPMVDPRTDIDMVRVKNDAMPLIHLAVSFKGASWTDSNSTPLMVIQTLLGSWNKTVGVGNYSG</sequence>
<reference evidence="1 2" key="1">
    <citation type="journal article" date="2022" name="Nat. Plants">
        <title>Genomes of leafy and leafless Platanthera orchids illuminate the evolution of mycoheterotrophy.</title>
        <authorList>
            <person name="Li M.H."/>
            <person name="Liu K.W."/>
            <person name="Li Z."/>
            <person name="Lu H.C."/>
            <person name="Ye Q.L."/>
            <person name="Zhang D."/>
            <person name="Wang J.Y."/>
            <person name="Li Y.F."/>
            <person name="Zhong Z.M."/>
            <person name="Liu X."/>
            <person name="Yu X."/>
            <person name="Liu D.K."/>
            <person name="Tu X.D."/>
            <person name="Liu B."/>
            <person name="Hao Y."/>
            <person name="Liao X.Y."/>
            <person name="Jiang Y.T."/>
            <person name="Sun W.H."/>
            <person name="Chen J."/>
            <person name="Chen Y.Q."/>
            <person name="Ai Y."/>
            <person name="Zhai J.W."/>
            <person name="Wu S.S."/>
            <person name="Zhou Z."/>
            <person name="Hsiao Y.Y."/>
            <person name="Wu W.L."/>
            <person name="Chen Y.Y."/>
            <person name="Lin Y.F."/>
            <person name="Hsu J.L."/>
            <person name="Li C.Y."/>
            <person name="Wang Z.W."/>
            <person name="Zhao X."/>
            <person name="Zhong W.Y."/>
            <person name="Ma X.K."/>
            <person name="Ma L."/>
            <person name="Huang J."/>
            <person name="Chen G.Z."/>
            <person name="Huang M.Z."/>
            <person name="Huang L."/>
            <person name="Peng D.H."/>
            <person name="Luo Y.B."/>
            <person name="Zou S.Q."/>
            <person name="Chen S.P."/>
            <person name="Lan S."/>
            <person name="Tsai W.C."/>
            <person name="Van de Peer Y."/>
            <person name="Liu Z.J."/>
        </authorList>
    </citation>
    <scope>NUCLEOTIDE SEQUENCE [LARGE SCALE GENOMIC DNA]</scope>
    <source>
        <strain evidence="1">Lor287</strain>
    </source>
</reference>